<dbReference type="EMBL" id="SACT01000001">
    <property type="protein sequence ID" value="RVT54118.1"/>
    <property type="molecule type" value="Genomic_DNA"/>
</dbReference>
<accession>A0A3S2X3X2</accession>
<keyword evidence="4" id="KW-1185">Reference proteome</keyword>
<keyword evidence="1" id="KW-0732">Signal</keyword>
<protein>
    <submittedName>
        <fullName evidence="3">PEP-CTERM sorting domain-containing protein</fullName>
    </submittedName>
</protein>
<evidence type="ECO:0000256" key="1">
    <source>
        <dbReference type="SAM" id="SignalP"/>
    </source>
</evidence>
<dbReference type="Proteomes" id="UP000288178">
    <property type="component" value="Unassembled WGS sequence"/>
</dbReference>
<feature type="signal peptide" evidence="1">
    <location>
        <begin position="1"/>
        <end position="22"/>
    </location>
</feature>
<name>A0A3S2X3X2_9BURK</name>
<evidence type="ECO:0000313" key="3">
    <source>
        <dbReference type="EMBL" id="RVT54118.1"/>
    </source>
</evidence>
<dbReference type="RefSeq" id="WP_128195985.1">
    <property type="nucleotide sequence ID" value="NZ_SACT01000001.1"/>
</dbReference>
<dbReference type="NCBIfam" id="NF033208">
    <property type="entry name" value="choice_anch_E"/>
    <property type="match status" value="1"/>
</dbReference>
<dbReference type="Pfam" id="PF07589">
    <property type="entry name" value="PEP-CTERM"/>
    <property type="match status" value="1"/>
</dbReference>
<comment type="caution">
    <text evidence="3">The sequence shown here is derived from an EMBL/GenBank/DDBJ whole genome shotgun (WGS) entry which is preliminary data.</text>
</comment>
<feature type="chain" id="PRO_5018565158" evidence="1">
    <location>
        <begin position="23"/>
        <end position="236"/>
    </location>
</feature>
<dbReference type="NCBIfam" id="TIGR02595">
    <property type="entry name" value="PEP_CTERM"/>
    <property type="match status" value="1"/>
</dbReference>
<feature type="domain" description="Ice-binding protein C-terminal" evidence="2">
    <location>
        <begin position="209"/>
        <end position="231"/>
    </location>
</feature>
<evidence type="ECO:0000259" key="2">
    <source>
        <dbReference type="Pfam" id="PF07589"/>
    </source>
</evidence>
<gene>
    <name evidence="3" type="ORF">ENE75_04445</name>
</gene>
<evidence type="ECO:0000313" key="4">
    <source>
        <dbReference type="Proteomes" id="UP000288178"/>
    </source>
</evidence>
<dbReference type="AlphaFoldDB" id="A0A3S2X3X2"/>
<sequence>MTTRTLAAALACAATLALPTHAADLSFTQVFTGAGGDASFGGGDVSTVLTVGLNIPFFDPAWGTLQQVSFELSGWRDLDLTCTAGIEGATGSCNARVDGLFNLYVPQGGGSYTLALINPRQAVPTFYTPRLETTPAISDTLSASDSASGGITDPALLGLFVQDGASDLYLLSFYGNDGGAFGDGGGVSFTKMLWDADATATITYTFLPAVPEPGTLALMAGGLAAVAWRRRQQPAR</sequence>
<dbReference type="InterPro" id="IPR013424">
    <property type="entry name" value="Ice-binding_C"/>
</dbReference>
<reference evidence="3 4" key="1">
    <citation type="submission" date="2019-01" db="EMBL/GenBank/DDBJ databases">
        <authorList>
            <person name="Chen W.-M."/>
        </authorList>
    </citation>
    <scope>NUCLEOTIDE SEQUENCE [LARGE SCALE GENOMIC DNA]</scope>
    <source>
        <strain evidence="3 4">ICH-3</strain>
    </source>
</reference>
<organism evidence="3 4">
    <name type="scientific">Rubrivivax albus</name>
    <dbReference type="NCBI Taxonomy" id="2499835"/>
    <lineage>
        <taxon>Bacteria</taxon>
        <taxon>Pseudomonadati</taxon>
        <taxon>Pseudomonadota</taxon>
        <taxon>Betaproteobacteria</taxon>
        <taxon>Burkholderiales</taxon>
        <taxon>Sphaerotilaceae</taxon>
        <taxon>Rubrivivax</taxon>
    </lineage>
</organism>
<proteinExistence type="predicted"/>